<dbReference type="CDD" id="cd09014">
    <property type="entry name" value="BphC-JF8_C_like"/>
    <property type="match status" value="1"/>
</dbReference>
<dbReference type="Proteomes" id="UP000194632">
    <property type="component" value="Unassembled WGS sequence"/>
</dbReference>
<dbReference type="STRING" id="417102.CA982_04425"/>
<accession>A0A243QFK9</accession>
<sequence length="362" mass="40303">MTENAARFDVAHLARAELLSPEPQETLDFFTRFLGMYVTQREGQSVYLRAYEDPYPWSLKITESAEPGMGHAGLRTSSPEALERRAASLQGANIETSWHEDEFGYGKTLAYKTADGHDFALVWEAEKYVAPPELQSKILTRPSKKPLQGIPVKRIDHLNLMASDVTAVKTEFERHLGFRTTERVVDGDVEIGAWMSSNILGHEVACMRDMTGGRGKLHHLAFYYGTGQHNIDAVEMFREYDIRIEAGPDRHGITQGQFLYVFEPGGNRIELFGESGYLHLDPSAETKTWQMSDIDTGLAVGGAKLPWETYFTYGTPNPLPLDEHITAFADFGPGAPAPEVEAVVELVPDEIERSRAVADAPV</sequence>
<dbReference type="RefSeq" id="WP_086534126.1">
    <property type="nucleotide sequence ID" value="NZ_JBLKRZ010000001.1"/>
</dbReference>
<keyword evidence="3" id="KW-1185">Reference proteome</keyword>
<keyword evidence="2" id="KW-0560">Oxidoreductase</keyword>
<keyword evidence="2" id="KW-0223">Dioxygenase</keyword>
<dbReference type="InterPro" id="IPR004360">
    <property type="entry name" value="Glyas_Fos-R_dOase_dom"/>
</dbReference>
<feature type="domain" description="VOC" evidence="1">
    <location>
        <begin position="12"/>
        <end position="124"/>
    </location>
</feature>
<evidence type="ECO:0000313" key="3">
    <source>
        <dbReference type="Proteomes" id="UP000194632"/>
    </source>
</evidence>
<dbReference type="AlphaFoldDB" id="A0A243QFK9"/>
<dbReference type="EMBL" id="NGFO01000003">
    <property type="protein sequence ID" value="OUC80434.1"/>
    <property type="molecule type" value="Genomic_DNA"/>
</dbReference>
<protein>
    <submittedName>
        <fullName evidence="2">Catechol 2,3-dioxygenase</fullName>
    </submittedName>
</protein>
<reference evidence="2 3" key="1">
    <citation type="submission" date="2017-05" db="EMBL/GenBank/DDBJ databases">
        <title>Biotechnological potential of actinobacteria isolated from South African environments.</title>
        <authorList>
            <person name="Le Roes-Hill M."/>
            <person name="Prins A."/>
            <person name="Durrell K.A."/>
        </authorList>
    </citation>
    <scope>NUCLEOTIDE SEQUENCE [LARGE SCALE GENOMIC DNA]</scope>
    <source>
        <strain evidence="2">BS2</strain>
    </source>
</reference>
<dbReference type="SUPFAM" id="SSF54593">
    <property type="entry name" value="Glyoxalase/Bleomycin resistance protein/Dihydroxybiphenyl dioxygenase"/>
    <property type="match status" value="1"/>
</dbReference>
<comment type="caution">
    <text evidence="2">The sequence shown here is derived from an EMBL/GenBank/DDBJ whole genome shotgun (WGS) entry which is preliminary data.</text>
</comment>
<dbReference type="Gene3D" id="3.10.180.10">
    <property type="entry name" value="2,3-Dihydroxybiphenyl 1,2-Dioxygenase, domain 1"/>
    <property type="match status" value="2"/>
</dbReference>
<name>A0A243QFK9_9ACTN</name>
<evidence type="ECO:0000313" key="2">
    <source>
        <dbReference type="EMBL" id="OUC80434.1"/>
    </source>
</evidence>
<dbReference type="OrthoDB" id="317332at2"/>
<dbReference type="InterPro" id="IPR037523">
    <property type="entry name" value="VOC_core"/>
</dbReference>
<dbReference type="PROSITE" id="PS51819">
    <property type="entry name" value="VOC"/>
    <property type="match status" value="2"/>
</dbReference>
<feature type="domain" description="VOC" evidence="1">
    <location>
        <begin position="154"/>
        <end position="274"/>
    </location>
</feature>
<organism evidence="2 3">
    <name type="scientific">Gordonia lacunae</name>
    <dbReference type="NCBI Taxonomy" id="417102"/>
    <lineage>
        <taxon>Bacteria</taxon>
        <taxon>Bacillati</taxon>
        <taxon>Actinomycetota</taxon>
        <taxon>Actinomycetes</taxon>
        <taxon>Mycobacteriales</taxon>
        <taxon>Gordoniaceae</taxon>
        <taxon>Gordonia</taxon>
    </lineage>
</organism>
<dbReference type="GO" id="GO:0051213">
    <property type="term" value="F:dioxygenase activity"/>
    <property type="evidence" value="ECO:0007669"/>
    <property type="project" value="UniProtKB-KW"/>
</dbReference>
<dbReference type="Pfam" id="PF00903">
    <property type="entry name" value="Glyoxalase"/>
    <property type="match status" value="1"/>
</dbReference>
<dbReference type="CDD" id="cd09013">
    <property type="entry name" value="BphC-JF8_N_like"/>
    <property type="match status" value="1"/>
</dbReference>
<dbReference type="InterPro" id="IPR029068">
    <property type="entry name" value="Glyas_Bleomycin-R_OHBP_Dase"/>
</dbReference>
<evidence type="ECO:0000259" key="1">
    <source>
        <dbReference type="PROSITE" id="PS51819"/>
    </source>
</evidence>
<gene>
    <name evidence="2" type="ORF">CA982_04425</name>
</gene>
<proteinExistence type="predicted"/>